<protein>
    <submittedName>
        <fullName evidence="2">Transcriptional regulator</fullName>
    </submittedName>
</protein>
<dbReference type="SUPFAM" id="SSF46785">
    <property type="entry name" value="Winged helix' DNA-binding domain"/>
    <property type="match status" value="1"/>
</dbReference>
<evidence type="ECO:0000313" key="2">
    <source>
        <dbReference type="EMBL" id="GIF96848.1"/>
    </source>
</evidence>
<dbReference type="PANTHER" id="PTHR33164:SF106">
    <property type="entry name" value="TRANSCRIPTIONAL REGULATORY PROTEIN"/>
    <property type="match status" value="1"/>
</dbReference>
<comment type="caution">
    <text evidence="2">The sequence shown here is derived from an EMBL/GenBank/DDBJ whole genome shotgun (WGS) entry which is preliminary data.</text>
</comment>
<reference evidence="2 3" key="1">
    <citation type="submission" date="2021-01" db="EMBL/GenBank/DDBJ databases">
        <title>Whole genome shotgun sequence of Catellatospora citrea NBRC 14495.</title>
        <authorList>
            <person name="Komaki H."/>
            <person name="Tamura T."/>
        </authorList>
    </citation>
    <scope>NUCLEOTIDE SEQUENCE [LARGE SCALE GENOMIC DNA]</scope>
    <source>
        <strain evidence="2 3">NBRC 14495</strain>
    </source>
</reference>
<accession>A0A8J3KD35</accession>
<dbReference type="InterPro" id="IPR036388">
    <property type="entry name" value="WH-like_DNA-bd_sf"/>
</dbReference>
<gene>
    <name evidence="2" type="ORF">Cci01nite_19420</name>
</gene>
<dbReference type="Pfam" id="PF12802">
    <property type="entry name" value="MarR_2"/>
    <property type="match status" value="1"/>
</dbReference>
<proteinExistence type="predicted"/>
<dbReference type="InterPro" id="IPR039422">
    <property type="entry name" value="MarR/SlyA-like"/>
</dbReference>
<dbReference type="InterPro" id="IPR000835">
    <property type="entry name" value="HTH_MarR-typ"/>
</dbReference>
<dbReference type="Proteomes" id="UP000659904">
    <property type="component" value="Unassembled WGS sequence"/>
</dbReference>
<evidence type="ECO:0000259" key="1">
    <source>
        <dbReference type="PROSITE" id="PS50995"/>
    </source>
</evidence>
<organism evidence="2 3">
    <name type="scientific">Catellatospora citrea</name>
    <dbReference type="NCBI Taxonomy" id="53366"/>
    <lineage>
        <taxon>Bacteria</taxon>
        <taxon>Bacillati</taxon>
        <taxon>Actinomycetota</taxon>
        <taxon>Actinomycetes</taxon>
        <taxon>Micromonosporales</taxon>
        <taxon>Micromonosporaceae</taxon>
        <taxon>Catellatospora</taxon>
    </lineage>
</organism>
<evidence type="ECO:0000313" key="3">
    <source>
        <dbReference type="Proteomes" id="UP000659904"/>
    </source>
</evidence>
<sequence length="153" mass="16705">MSRRPPATAQLPQMQLVHLLRAVTVDLDLLGAGFASTHGLHPTDVRALIHLLDADRTGVAATPGWLGAHVGLNSASTTALIDRLERLGHVRRSRDPADRRRVLLSVDPSAVELGWMFFGPLIERMVTAMQAFTDDELDTARRFLQAMHGAVKG</sequence>
<dbReference type="PROSITE" id="PS50995">
    <property type="entry name" value="HTH_MARR_2"/>
    <property type="match status" value="1"/>
</dbReference>
<dbReference type="EMBL" id="BONH01000007">
    <property type="protein sequence ID" value="GIF96848.1"/>
    <property type="molecule type" value="Genomic_DNA"/>
</dbReference>
<dbReference type="AlphaFoldDB" id="A0A8J3KD35"/>
<name>A0A8J3KD35_9ACTN</name>
<feature type="domain" description="HTH marR-type" evidence="1">
    <location>
        <begin position="13"/>
        <end position="149"/>
    </location>
</feature>
<dbReference type="GO" id="GO:0003700">
    <property type="term" value="F:DNA-binding transcription factor activity"/>
    <property type="evidence" value="ECO:0007669"/>
    <property type="project" value="InterPro"/>
</dbReference>
<dbReference type="GO" id="GO:0006950">
    <property type="term" value="P:response to stress"/>
    <property type="evidence" value="ECO:0007669"/>
    <property type="project" value="TreeGrafter"/>
</dbReference>
<dbReference type="PANTHER" id="PTHR33164">
    <property type="entry name" value="TRANSCRIPTIONAL REGULATOR, MARR FAMILY"/>
    <property type="match status" value="1"/>
</dbReference>
<dbReference type="SMART" id="SM00347">
    <property type="entry name" value="HTH_MARR"/>
    <property type="match status" value="1"/>
</dbReference>
<dbReference type="Gene3D" id="1.10.10.10">
    <property type="entry name" value="Winged helix-like DNA-binding domain superfamily/Winged helix DNA-binding domain"/>
    <property type="match status" value="1"/>
</dbReference>
<dbReference type="RefSeq" id="WP_239165341.1">
    <property type="nucleotide sequence ID" value="NZ_BONH01000007.1"/>
</dbReference>
<dbReference type="InterPro" id="IPR036390">
    <property type="entry name" value="WH_DNA-bd_sf"/>
</dbReference>
<keyword evidence="3" id="KW-1185">Reference proteome</keyword>